<feature type="compositionally biased region" description="Basic and acidic residues" evidence="1">
    <location>
        <begin position="195"/>
        <end position="209"/>
    </location>
</feature>
<evidence type="ECO:0000259" key="2">
    <source>
        <dbReference type="Pfam" id="PF09967"/>
    </source>
</evidence>
<name>A0A4R2M6B5_RUBGE</name>
<dbReference type="InterPro" id="IPR025154">
    <property type="entry name" value="Put_metallopeptidase_dom"/>
</dbReference>
<dbReference type="OrthoDB" id="9761650at2"/>
<protein>
    <submittedName>
        <fullName evidence="4">Putative metal-dependent peptidase</fullName>
    </submittedName>
</protein>
<dbReference type="AlphaFoldDB" id="A0A4R2M6B5"/>
<dbReference type="Pfam" id="PF13203">
    <property type="entry name" value="DUF2201_N"/>
    <property type="match status" value="1"/>
</dbReference>
<evidence type="ECO:0000313" key="4">
    <source>
        <dbReference type="EMBL" id="TCO99856.1"/>
    </source>
</evidence>
<evidence type="ECO:0000256" key="1">
    <source>
        <dbReference type="SAM" id="MobiDB-lite"/>
    </source>
</evidence>
<dbReference type="PANTHER" id="PTHR38730:SF1">
    <property type="entry name" value="SLL7028 PROTEIN"/>
    <property type="match status" value="1"/>
</dbReference>
<dbReference type="EMBL" id="SLXD01000014">
    <property type="protein sequence ID" value="TCO99856.1"/>
    <property type="molecule type" value="Genomic_DNA"/>
</dbReference>
<feature type="region of interest" description="Disordered" evidence="1">
    <location>
        <begin position="163"/>
        <end position="244"/>
    </location>
</feature>
<accession>A0A4R2M6B5</accession>
<dbReference type="Pfam" id="PF09967">
    <property type="entry name" value="DUF2201"/>
    <property type="match status" value="1"/>
</dbReference>
<comment type="caution">
    <text evidence="4">The sequence shown here is derived from an EMBL/GenBank/DDBJ whole genome shotgun (WGS) entry which is preliminary data.</text>
</comment>
<dbReference type="GeneID" id="99685384"/>
<evidence type="ECO:0000313" key="5">
    <source>
        <dbReference type="Proteomes" id="UP000295106"/>
    </source>
</evidence>
<feature type="domain" description="Putative metallopeptidase" evidence="3">
    <location>
        <begin position="9"/>
        <end position="320"/>
    </location>
</feature>
<reference evidence="4 5" key="1">
    <citation type="submission" date="2019-03" db="EMBL/GenBank/DDBJ databases">
        <title>Genomic Encyclopedia of Type Strains, Phase IV (KMG-IV): sequencing the most valuable type-strain genomes for metagenomic binning, comparative biology and taxonomic classification.</title>
        <authorList>
            <person name="Goeker M."/>
        </authorList>
    </citation>
    <scope>NUCLEOTIDE SEQUENCE [LARGE SCALE GENOMIC DNA]</scope>
    <source>
        <strain evidence="4 5">DSM 1709</strain>
    </source>
</reference>
<feature type="compositionally biased region" description="Basic and acidic residues" evidence="1">
    <location>
        <begin position="163"/>
        <end position="185"/>
    </location>
</feature>
<dbReference type="PANTHER" id="PTHR38730">
    <property type="entry name" value="SLL7028 PROTEIN"/>
    <property type="match status" value="1"/>
</dbReference>
<dbReference type="InterPro" id="IPR018698">
    <property type="entry name" value="VWA-like_dom"/>
</dbReference>
<sequence length="452" mass="49979">MPEPASVHLHRGTRAVQRLVEFAPSTGGLALWAQHRDRSADEPVPTIATHGHTIWYGPSFECLTLPQQAGLVAHEVLHVALRHAQRYTELQQVVGDVDLPLFNLCADAIVDSTLSHLSWLELAAGAVTLDRLLATSLGIETTLEKALLEWDVERLYREIDDRRQDGRDGRRQGHKQQEGGDDGKASRRSSATSSKESEDGRGERSDGPRSGRARALARGLVPDLLPGRHGAGSPEDEAEASREWRERLTRAHAGDGAHSMLRTLLADLPKTRTPWEQVLRMQLGRALAPSAETSWSRPSRSYIANQGRMGSRRMPFEPGRAQSKRVPRLAVVVDVSGSIEDALMERFAREIEAITRRLETGLVLIVGDERVQRVERFKPGQSDLRSIEFQGGGGTDFTPLLEEADKHLPDIGVVLTDLDGPARFRPHWPVVWAVTAKDAHAQAPFGRKLVLD</sequence>
<feature type="domain" description="VWA-like" evidence="2">
    <location>
        <begin position="329"/>
        <end position="452"/>
    </location>
</feature>
<proteinExistence type="predicted"/>
<evidence type="ECO:0000259" key="3">
    <source>
        <dbReference type="Pfam" id="PF13203"/>
    </source>
</evidence>
<organism evidence="4 5">
    <name type="scientific">Rubrivivax gelatinosus</name>
    <name type="common">Rhodocyclus gelatinosus</name>
    <name type="synonym">Rhodopseudomonas gelatinosa</name>
    <dbReference type="NCBI Taxonomy" id="28068"/>
    <lineage>
        <taxon>Bacteria</taxon>
        <taxon>Pseudomonadati</taxon>
        <taxon>Pseudomonadota</taxon>
        <taxon>Betaproteobacteria</taxon>
        <taxon>Burkholderiales</taxon>
        <taxon>Sphaerotilaceae</taxon>
        <taxon>Rubrivivax</taxon>
    </lineage>
</organism>
<gene>
    <name evidence="4" type="ORF">EV684_114153</name>
</gene>
<dbReference type="RefSeq" id="WP_132649162.1">
    <property type="nucleotide sequence ID" value="NZ_CP181386.1"/>
</dbReference>
<dbReference type="Proteomes" id="UP000295106">
    <property type="component" value="Unassembled WGS sequence"/>
</dbReference>